<keyword evidence="1" id="KW-0456">Lyase</keyword>
<sequence length="162" mass="18478">MRFNLVDRIVAWEPGKTLNAEKYLTLGEEYLRDHFPTFPVMPGVLMLQSVVEASSWLWRISRDFDSTVIALREARNVKYGTFMEPGRIMEIAVELIKTDGSTATFRGKGNIKGGAQTVSAQIVLTAYNVSEKSPHGEILDEKLNRHWRERFAWLSGEFQKAN</sequence>
<accession>A0A8E6EUH5</accession>
<dbReference type="PANTHER" id="PTHR30272:SF1">
    <property type="entry name" value="3-HYDROXYACYL-[ACYL-CARRIER-PROTEIN] DEHYDRATASE"/>
    <property type="match status" value="1"/>
</dbReference>
<proteinExistence type="predicted"/>
<dbReference type="InterPro" id="IPR029069">
    <property type="entry name" value="HotDog_dom_sf"/>
</dbReference>
<dbReference type="AlphaFoldDB" id="A0A8E6EUH5"/>
<protein>
    <submittedName>
        <fullName evidence="2">Hydroxymyristoyl-ACP dehydratase</fullName>
    </submittedName>
</protein>
<organism evidence="2 3">
    <name type="scientific">Telmatocola sphagniphila</name>
    <dbReference type="NCBI Taxonomy" id="1123043"/>
    <lineage>
        <taxon>Bacteria</taxon>
        <taxon>Pseudomonadati</taxon>
        <taxon>Planctomycetota</taxon>
        <taxon>Planctomycetia</taxon>
        <taxon>Gemmatales</taxon>
        <taxon>Gemmataceae</taxon>
    </lineage>
</organism>
<dbReference type="Pfam" id="PF07977">
    <property type="entry name" value="FabA"/>
    <property type="match status" value="1"/>
</dbReference>
<dbReference type="RefSeq" id="WP_213495148.1">
    <property type="nucleotide sequence ID" value="NZ_CP074694.1"/>
</dbReference>
<reference evidence="2" key="1">
    <citation type="submission" date="2021-05" db="EMBL/GenBank/DDBJ databases">
        <title>Complete genome sequence of the cellulolytic planctomycete Telmatocola sphagniphila SP2T and characterization of the first cellulase from planctomycetes.</title>
        <authorList>
            <person name="Rakitin A.L."/>
            <person name="Beletsky A.V."/>
            <person name="Naumoff D.G."/>
            <person name="Kulichevskaya I.S."/>
            <person name="Mardanov A.V."/>
            <person name="Ravin N.V."/>
            <person name="Dedysh S.N."/>
        </authorList>
    </citation>
    <scope>NUCLEOTIDE SEQUENCE</scope>
    <source>
        <strain evidence="2">SP2T</strain>
    </source>
</reference>
<dbReference type="PANTHER" id="PTHR30272">
    <property type="entry name" value="3-HYDROXYACYL-[ACYL-CARRIER-PROTEIN] DEHYDRATASE"/>
    <property type="match status" value="1"/>
</dbReference>
<dbReference type="KEGG" id="tsph:KIH39_20830"/>
<name>A0A8E6EUH5_9BACT</name>
<dbReference type="EMBL" id="CP074694">
    <property type="protein sequence ID" value="QVL31267.1"/>
    <property type="molecule type" value="Genomic_DNA"/>
</dbReference>
<evidence type="ECO:0000313" key="2">
    <source>
        <dbReference type="EMBL" id="QVL31267.1"/>
    </source>
</evidence>
<keyword evidence="3" id="KW-1185">Reference proteome</keyword>
<evidence type="ECO:0000313" key="3">
    <source>
        <dbReference type="Proteomes" id="UP000676194"/>
    </source>
</evidence>
<dbReference type="SUPFAM" id="SSF54637">
    <property type="entry name" value="Thioesterase/thiol ester dehydrase-isomerase"/>
    <property type="match status" value="1"/>
</dbReference>
<dbReference type="Proteomes" id="UP000676194">
    <property type="component" value="Chromosome"/>
</dbReference>
<dbReference type="Gene3D" id="3.10.129.10">
    <property type="entry name" value="Hotdog Thioesterase"/>
    <property type="match status" value="1"/>
</dbReference>
<gene>
    <name evidence="2" type="ORF">KIH39_20830</name>
</gene>
<evidence type="ECO:0000256" key="1">
    <source>
        <dbReference type="ARBA" id="ARBA00023239"/>
    </source>
</evidence>
<dbReference type="InterPro" id="IPR013114">
    <property type="entry name" value="FabA_FabZ"/>
</dbReference>
<dbReference type="GO" id="GO:0016829">
    <property type="term" value="F:lyase activity"/>
    <property type="evidence" value="ECO:0007669"/>
    <property type="project" value="UniProtKB-KW"/>
</dbReference>